<dbReference type="EMBL" id="BSEN01000015">
    <property type="protein sequence ID" value="GLJ77437.1"/>
    <property type="molecule type" value="Genomic_DNA"/>
</dbReference>
<keyword evidence="4" id="KW-1185">Reference proteome</keyword>
<sequence length="264" mass="26922">MSAMPDSEVLARRAENNPIVRTLARVGNAAIGLLHILIGVIAIAIALRTGGGNADQSGALQALVKVPGGLFVVWAVIVGLIALTLWQILQTVVARKAWKRVSEIAKGVVYLVLAITAITVAFGGGSNSSASEKSASAKLLGTPGGVFVLALIGLIVVAVGIGFLVSGIRKTFERGMRLPPNALAPATVTLGRVGYIAKGIALGIVGGLIVAGAVTYDPGKASGLDGALKSLTQLPYGVFLLLAIGLGLIAYGVFWCVRAVAIRL</sequence>
<proteinExistence type="predicted"/>
<reference evidence="3" key="1">
    <citation type="journal article" date="2014" name="Int. J. Syst. Evol. Microbiol.">
        <title>Complete genome sequence of Corynebacterium casei LMG S-19264T (=DSM 44701T), isolated from a smear-ripened cheese.</title>
        <authorList>
            <consortium name="US DOE Joint Genome Institute (JGI-PGF)"/>
            <person name="Walter F."/>
            <person name="Albersmeier A."/>
            <person name="Kalinowski J."/>
            <person name="Ruckert C."/>
        </authorList>
    </citation>
    <scope>NUCLEOTIDE SEQUENCE</scope>
    <source>
        <strain evidence="3">VKM Ac-1401</strain>
    </source>
</reference>
<feature type="transmembrane region" description="Helical" evidence="1">
    <location>
        <begin position="26"/>
        <end position="47"/>
    </location>
</feature>
<feature type="domain" description="DUF1206" evidence="2">
    <location>
        <begin position="26"/>
        <end position="92"/>
    </location>
</feature>
<feature type="transmembrane region" description="Helical" evidence="1">
    <location>
        <begin position="146"/>
        <end position="168"/>
    </location>
</feature>
<keyword evidence="1" id="KW-0812">Transmembrane</keyword>
<organism evidence="3 4">
    <name type="scientific">Leifsonia poae</name>
    <dbReference type="NCBI Taxonomy" id="110933"/>
    <lineage>
        <taxon>Bacteria</taxon>
        <taxon>Bacillati</taxon>
        <taxon>Actinomycetota</taxon>
        <taxon>Actinomycetes</taxon>
        <taxon>Micrococcales</taxon>
        <taxon>Microbacteriaceae</taxon>
        <taxon>Leifsonia</taxon>
    </lineage>
</organism>
<name>A0A9W6HBU7_9MICO</name>
<dbReference type="Proteomes" id="UP001142372">
    <property type="component" value="Unassembled WGS sequence"/>
</dbReference>
<reference evidence="3" key="2">
    <citation type="submission" date="2023-01" db="EMBL/GenBank/DDBJ databases">
        <authorList>
            <person name="Sun Q."/>
            <person name="Evtushenko L."/>
        </authorList>
    </citation>
    <scope>NUCLEOTIDE SEQUENCE</scope>
    <source>
        <strain evidence="3">VKM Ac-1401</strain>
    </source>
</reference>
<feature type="transmembrane region" description="Helical" evidence="1">
    <location>
        <begin position="236"/>
        <end position="257"/>
    </location>
</feature>
<evidence type="ECO:0000313" key="3">
    <source>
        <dbReference type="EMBL" id="GLJ77437.1"/>
    </source>
</evidence>
<keyword evidence="1" id="KW-1133">Transmembrane helix</keyword>
<feature type="transmembrane region" description="Helical" evidence="1">
    <location>
        <begin position="195"/>
        <end position="216"/>
    </location>
</feature>
<dbReference type="Pfam" id="PF06724">
    <property type="entry name" value="DUF1206"/>
    <property type="match status" value="3"/>
</dbReference>
<evidence type="ECO:0000259" key="2">
    <source>
        <dbReference type="Pfam" id="PF06724"/>
    </source>
</evidence>
<feature type="domain" description="DUF1206" evidence="2">
    <location>
        <begin position="193"/>
        <end position="260"/>
    </location>
</feature>
<protein>
    <recommendedName>
        <fullName evidence="2">DUF1206 domain-containing protein</fullName>
    </recommendedName>
</protein>
<keyword evidence="1" id="KW-0472">Membrane</keyword>
<dbReference type="InterPro" id="IPR009597">
    <property type="entry name" value="DUF1206"/>
</dbReference>
<feature type="transmembrane region" description="Helical" evidence="1">
    <location>
        <begin position="67"/>
        <end position="86"/>
    </location>
</feature>
<dbReference type="AlphaFoldDB" id="A0A9W6HBU7"/>
<feature type="transmembrane region" description="Helical" evidence="1">
    <location>
        <begin position="107"/>
        <end position="126"/>
    </location>
</feature>
<evidence type="ECO:0000313" key="4">
    <source>
        <dbReference type="Proteomes" id="UP001142372"/>
    </source>
</evidence>
<comment type="caution">
    <text evidence="3">The sequence shown here is derived from an EMBL/GenBank/DDBJ whole genome shotgun (WGS) entry which is preliminary data.</text>
</comment>
<accession>A0A9W6HBU7</accession>
<feature type="domain" description="DUF1206" evidence="2">
    <location>
        <begin position="104"/>
        <end position="169"/>
    </location>
</feature>
<evidence type="ECO:0000256" key="1">
    <source>
        <dbReference type="SAM" id="Phobius"/>
    </source>
</evidence>
<gene>
    <name evidence="3" type="ORF">GCM10017584_30110</name>
</gene>